<evidence type="ECO:0000313" key="5">
    <source>
        <dbReference type="Proteomes" id="UP001305702"/>
    </source>
</evidence>
<dbReference type="Pfam" id="PF02638">
    <property type="entry name" value="GHL10"/>
    <property type="match status" value="1"/>
</dbReference>
<protein>
    <submittedName>
        <fullName evidence="4">Family 10 glycosylhydrolase</fullName>
    </submittedName>
</protein>
<accession>A0AA96RGI6</accession>
<feature type="domain" description="Glycosyl hydrolase-like 10" evidence="3">
    <location>
        <begin position="222"/>
        <end position="480"/>
    </location>
</feature>
<dbReference type="KEGG" id="paun:MJA45_20990"/>
<evidence type="ECO:0000259" key="3">
    <source>
        <dbReference type="Pfam" id="PF02638"/>
    </source>
</evidence>
<dbReference type="InterPro" id="IPR003790">
    <property type="entry name" value="GHL10"/>
</dbReference>
<evidence type="ECO:0000256" key="2">
    <source>
        <dbReference type="SAM" id="MobiDB-lite"/>
    </source>
</evidence>
<name>A0AA96RGI6_9BACL</name>
<evidence type="ECO:0000313" key="4">
    <source>
        <dbReference type="EMBL" id="WNQ10079.1"/>
    </source>
</evidence>
<dbReference type="SUPFAM" id="SSF51445">
    <property type="entry name" value="(Trans)glycosidases"/>
    <property type="match status" value="1"/>
</dbReference>
<dbReference type="Gene3D" id="3.20.20.80">
    <property type="entry name" value="Glycosidases"/>
    <property type="match status" value="1"/>
</dbReference>
<feature type="region of interest" description="Disordered" evidence="2">
    <location>
        <begin position="118"/>
        <end position="148"/>
    </location>
</feature>
<reference evidence="4 5" key="1">
    <citation type="submission" date="2022-02" db="EMBL/GenBank/DDBJ databases">
        <title>Paenibacillus sp. MBLB1776 Whole Genome Shotgun Sequencing.</title>
        <authorList>
            <person name="Hwang C.Y."/>
            <person name="Cho E.-S."/>
            <person name="Seo M.-J."/>
        </authorList>
    </citation>
    <scope>NUCLEOTIDE SEQUENCE [LARGE SCALE GENOMIC DNA]</scope>
    <source>
        <strain evidence="4 5">MBLB1776</strain>
    </source>
</reference>
<dbReference type="InterPro" id="IPR017853">
    <property type="entry name" value="GH"/>
</dbReference>
<dbReference type="RefSeq" id="WP_315603853.1">
    <property type="nucleotide sequence ID" value="NZ_CP130318.1"/>
</dbReference>
<keyword evidence="5" id="KW-1185">Reference proteome</keyword>
<dbReference type="InterPro" id="IPR052177">
    <property type="entry name" value="Divisome_Glycosyl_Hydrolase"/>
</dbReference>
<dbReference type="Proteomes" id="UP001305702">
    <property type="component" value="Chromosome"/>
</dbReference>
<sequence length="675" mass="73646">MKLHSSPTLIDYTLADGRNVPVSPVNRPGGTEKIVEYMPVWGYYTGTKVTAAEVVLVETGRPTCYRVVEVHPPSGPRRGSSIPGNGLVLSALPGETADSGGPLLAHFRVGDLVTRHERTPAEADQRGNDGGTSRPAAEQGLNRAEDSIRTAEASLDRAREEYANVPFREADSRLSSARERLELARRLAAASPAESVHCSRQAEAWALEGYCLSLPSRTAEARGVWYRPVERNAEEVGVTLDRMAASGLNELYLETFFQGYTIFPSRTACAHGIAGQNPVFAGWDPLDVFVKEAAKRGIAVHAWINGYMVGIDPSGGPILRIHPEWAAVPRDSVGRDQPAPDPGTGYFWMDIVNPEPRGYLIGLMKEMVGRYGAAGVNLDYMRFPSDGFSYSRYVRSAYAEEIGTDPYDLDADTDPAGWEHWTAWLRQAENEGMKAVYRELKALAPQTVISAAPEPGPEADRIGEWAEVVDVVIPQAYFAESDRVRESVKEHKGKLAEGCLIYSGLYPLYIHLDAFSTVTQLFAARDLDQGASLFSFGQAGRPHVKALRQGPWREDAVSPGLHPIEAVSRLIAELVRDLREVYLPRGAASDRTGGALLAAIEAFTAEYDSLREAASGPVMAPDAHDRLLGCLGGVHRAVASGKAEGGLHPAAERRLQDQLRYAEDLISYSRKKGIW</sequence>
<proteinExistence type="predicted"/>
<dbReference type="AlphaFoldDB" id="A0AA96RGI6"/>
<dbReference type="PANTHER" id="PTHR43405:SF1">
    <property type="entry name" value="GLYCOSYL HYDROLASE DIGH"/>
    <property type="match status" value="1"/>
</dbReference>
<dbReference type="EMBL" id="CP130318">
    <property type="protein sequence ID" value="WNQ10079.1"/>
    <property type="molecule type" value="Genomic_DNA"/>
</dbReference>
<keyword evidence="1" id="KW-0732">Signal</keyword>
<feature type="compositionally biased region" description="Basic and acidic residues" evidence="2">
    <location>
        <begin position="118"/>
        <end position="127"/>
    </location>
</feature>
<evidence type="ECO:0000256" key="1">
    <source>
        <dbReference type="ARBA" id="ARBA00022729"/>
    </source>
</evidence>
<organism evidence="4 5">
    <name type="scientific">Paenibacillus aurantius</name>
    <dbReference type="NCBI Taxonomy" id="2918900"/>
    <lineage>
        <taxon>Bacteria</taxon>
        <taxon>Bacillati</taxon>
        <taxon>Bacillota</taxon>
        <taxon>Bacilli</taxon>
        <taxon>Bacillales</taxon>
        <taxon>Paenibacillaceae</taxon>
        <taxon>Paenibacillus</taxon>
    </lineage>
</organism>
<dbReference type="PANTHER" id="PTHR43405">
    <property type="entry name" value="GLYCOSYL HYDROLASE DIGH"/>
    <property type="match status" value="1"/>
</dbReference>
<gene>
    <name evidence="4" type="ORF">MJA45_20990</name>
</gene>